<proteinExistence type="predicted"/>
<comment type="caution">
    <text evidence="1">The sequence shown here is derived from an EMBL/GenBank/DDBJ whole genome shotgun (WGS) entry which is preliminary data.</text>
</comment>
<dbReference type="AlphaFoldDB" id="A0A0F9CBB0"/>
<name>A0A0F9CBB0_9ZZZZ</name>
<dbReference type="EMBL" id="LAZR01036885">
    <property type="protein sequence ID" value="KKL23682.1"/>
    <property type="molecule type" value="Genomic_DNA"/>
</dbReference>
<evidence type="ECO:0000313" key="1">
    <source>
        <dbReference type="EMBL" id="KKL23682.1"/>
    </source>
</evidence>
<accession>A0A0F9CBB0</accession>
<protein>
    <submittedName>
        <fullName evidence="1">Uncharacterized protein</fullName>
    </submittedName>
</protein>
<organism evidence="1">
    <name type="scientific">marine sediment metagenome</name>
    <dbReference type="NCBI Taxonomy" id="412755"/>
    <lineage>
        <taxon>unclassified sequences</taxon>
        <taxon>metagenomes</taxon>
        <taxon>ecological metagenomes</taxon>
    </lineage>
</organism>
<reference evidence="1" key="1">
    <citation type="journal article" date="2015" name="Nature">
        <title>Complex archaea that bridge the gap between prokaryotes and eukaryotes.</title>
        <authorList>
            <person name="Spang A."/>
            <person name="Saw J.H."/>
            <person name="Jorgensen S.L."/>
            <person name="Zaremba-Niedzwiedzka K."/>
            <person name="Martijn J."/>
            <person name="Lind A.E."/>
            <person name="van Eijk R."/>
            <person name="Schleper C."/>
            <person name="Guy L."/>
            <person name="Ettema T.J."/>
        </authorList>
    </citation>
    <scope>NUCLEOTIDE SEQUENCE</scope>
</reference>
<sequence>HVIDPVDLRRTGMLLNQSFMFAMASSGAKKAAR</sequence>
<feature type="non-terminal residue" evidence="1">
    <location>
        <position position="1"/>
    </location>
</feature>
<gene>
    <name evidence="1" type="ORF">LCGC14_2422960</name>
</gene>